<protein>
    <recommendedName>
        <fullName evidence="3">Transcription initiation factor TFIID subunit 2</fullName>
    </recommendedName>
</protein>
<keyword evidence="5" id="KW-0677">Repeat</keyword>
<keyword evidence="9" id="KW-0804">Transcription</keyword>
<dbReference type="PANTHER" id="PTHR15137">
    <property type="entry name" value="TRANSCRIPTION INITIATION FACTOR TFIID"/>
    <property type="match status" value="1"/>
</dbReference>
<dbReference type="GO" id="GO:0006367">
    <property type="term" value="P:transcription initiation at RNA polymerase II promoter"/>
    <property type="evidence" value="ECO:0007669"/>
    <property type="project" value="TreeGrafter"/>
</dbReference>
<feature type="region of interest" description="Disordered" evidence="12">
    <location>
        <begin position="1270"/>
        <end position="1397"/>
    </location>
</feature>
<feature type="domain" description="C2H2-type" evidence="13">
    <location>
        <begin position="1433"/>
        <end position="1453"/>
    </location>
</feature>
<dbReference type="PROSITE" id="PS00028">
    <property type="entry name" value="ZINC_FINGER_C2H2_1"/>
    <property type="match status" value="1"/>
</dbReference>
<evidence type="ECO:0000256" key="7">
    <source>
        <dbReference type="ARBA" id="ARBA00022833"/>
    </source>
</evidence>
<dbReference type="InterPro" id="IPR027268">
    <property type="entry name" value="Peptidase_M4/M1_CTD_sf"/>
</dbReference>
<name>A0A0N1NYU7_9EURO</name>
<dbReference type="GO" id="GO:0008270">
    <property type="term" value="F:zinc ion binding"/>
    <property type="evidence" value="ECO:0007669"/>
    <property type="project" value="UniProtKB-KW"/>
</dbReference>
<feature type="compositionally biased region" description="Acidic residues" evidence="12">
    <location>
        <begin position="1559"/>
        <end position="1576"/>
    </location>
</feature>
<gene>
    <name evidence="14" type="ORF">AB675_4333</name>
</gene>
<evidence type="ECO:0000256" key="3">
    <source>
        <dbReference type="ARBA" id="ARBA00017363"/>
    </source>
</evidence>
<dbReference type="SMART" id="SM00355">
    <property type="entry name" value="ZnF_C2H2"/>
    <property type="match status" value="4"/>
</dbReference>
<evidence type="ECO:0000313" key="14">
    <source>
        <dbReference type="EMBL" id="KPI36596.1"/>
    </source>
</evidence>
<dbReference type="Pfam" id="PF00096">
    <property type="entry name" value="zf-C2H2"/>
    <property type="match status" value="1"/>
</dbReference>
<feature type="compositionally biased region" description="Pro residues" evidence="12">
    <location>
        <begin position="1274"/>
        <end position="1292"/>
    </location>
</feature>
<dbReference type="GO" id="GO:0016251">
    <property type="term" value="F:RNA polymerase II general transcription initiation factor activity"/>
    <property type="evidence" value="ECO:0007669"/>
    <property type="project" value="TreeGrafter"/>
</dbReference>
<comment type="similarity">
    <text evidence="2">Belongs to the TAF2 family.</text>
</comment>
<evidence type="ECO:0000256" key="5">
    <source>
        <dbReference type="ARBA" id="ARBA00022737"/>
    </source>
</evidence>
<dbReference type="InterPro" id="IPR036236">
    <property type="entry name" value="Znf_C2H2_sf"/>
</dbReference>
<accession>A0A0N1NYU7</accession>
<dbReference type="STRING" id="1664694.A0A0N1NYU7"/>
<comment type="subcellular location">
    <subcellularLocation>
        <location evidence="1">Nucleus</location>
    </subcellularLocation>
</comment>
<dbReference type="Proteomes" id="UP000038010">
    <property type="component" value="Unassembled WGS sequence"/>
</dbReference>
<keyword evidence="15" id="KW-1185">Reference proteome</keyword>
<dbReference type="Gene3D" id="3.30.160.60">
    <property type="entry name" value="Classic Zinc Finger"/>
    <property type="match status" value="2"/>
</dbReference>
<evidence type="ECO:0000259" key="13">
    <source>
        <dbReference type="PROSITE" id="PS50157"/>
    </source>
</evidence>
<dbReference type="InterPro" id="IPR042097">
    <property type="entry name" value="Aminopeptidase_N-like_N_sf"/>
</dbReference>
<evidence type="ECO:0000256" key="2">
    <source>
        <dbReference type="ARBA" id="ARBA00010937"/>
    </source>
</evidence>
<evidence type="ECO:0000313" key="15">
    <source>
        <dbReference type="Proteomes" id="UP000038010"/>
    </source>
</evidence>
<dbReference type="GeneID" id="28736343"/>
<dbReference type="GO" id="GO:0005669">
    <property type="term" value="C:transcription factor TFIID complex"/>
    <property type="evidence" value="ECO:0007669"/>
    <property type="project" value="InterPro"/>
</dbReference>
<dbReference type="OrthoDB" id="308861at2759"/>
<feature type="compositionally biased region" description="Polar residues" evidence="12">
    <location>
        <begin position="1519"/>
        <end position="1531"/>
    </location>
</feature>
<proteinExistence type="inferred from homology"/>
<dbReference type="Pfam" id="PF25577">
    <property type="entry name" value="TPR_TAF2_C"/>
    <property type="match status" value="1"/>
</dbReference>
<organism evidence="14 15">
    <name type="scientific">Cyphellophora attinorum</name>
    <dbReference type="NCBI Taxonomy" id="1664694"/>
    <lineage>
        <taxon>Eukaryota</taxon>
        <taxon>Fungi</taxon>
        <taxon>Dikarya</taxon>
        <taxon>Ascomycota</taxon>
        <taxon>Pezizomycotina</taxon>
        <taxon>Eurotiomycetes</taxon>
        <taxon>Chaetothyriomycetidae</taxon>
        <taxon>Chaetothyriales</taxon>
        <taxon>Cyphellophoraceae</taxon>
        <taxon>Cyphellophora</taxon>
    </lineage>
</organism>
<evidence type="ECO:0000256" key="11">
    <source>
        <dbReference type="PROSITE-ProRule" id="PRU00042"/>
    </source>
</evidence>
<dbReference type="CDD" id="cd09839">
    <property type="entry name" value="M1_like_TAF2"/>
    <property type="match status" value="1"/>
</dbReference>
<evidence type="ECO:0000256" key="4">
    <source>
        <dbReference type="ARBA" id="ARBA00022723"/>
    </source>
</evidence>
<keyword evidence="4" id="KW-0479">Metal-binding</keyword>
<dbReference type="RefSeq" id="XP_017996559.1">
    <property type="nucleotide sequence ID" value="XM_018144463.1"/>
</dbReference>
<evidence type="ECO:0000256" key="10">
    <source>
        <dbReference type="ARBA" id="ARBA00023242"/>
    </source>
</evidence>
<reference evidence="14 15" key="1">
    <citation type="submission" date="2015-06" db="EMBL/GenBank/DDBJ databases">
        <title>Draft genome of the ant-associated black yeast Phialophora attae CBS 131958.</title>
        <authorList>
            <person name="Moreno L.F."/>
            <person name="Stielow B.J."/>
            <person name="de Hoog S."/>
            <person name="Vicente V.A."/>
            <person name="Weiss V.A."/>
            <person name="de Vries M."/>
            <person name="Cruz L.M."/>
            <person name="Souza E.M."/>
        </authorList>
    </citation>
    <scope>NUCLEOTIDE SEQUENCE [LARGE SCALE GENOMIC DNA]</scope>
    <source>
        <strain evidence="14 15">CBS 131958</strain>
    </source>
</reference>
<sequence length="1576" mass="176327">MDASSTAQSSALDKVELDINFNQRITGRVEIEIHPESSTFQDIYLNARQCKIRNVVINGVQTPNYYHVDPCKETVLNFNANAHQHHILAAKIDSVRQSQPRPFPNLVISVPPAVKISEVNEIDVHTTTGNTIRISNDTQNGINPADASGLAGSSSAKYTPLTVSMDFESNHMGDLVQFITSDRGSGRWPHAYTRGKPGGDVAGALFPCVDSLYARGFWEISITIPKTVGDALAQFQPDLSSLSLNEKPKNISRPAHENKEMVVVCSGDFEHEVVSKTDPTKKIVTFNCLERLSARQIGFAIGPFERVDLNELRSPEEKDKLGDNAVQMLGYCLPRRSEEVKNTCLPTTRAMDQMVQLYSSAPFNTHSICFIEDLADDVTVFAGLSMCSTRLLFPEQVIDTCQDVARKLVHSLAAQWLGIWIIPETAQDMWVVVGIAHFMTDLFMKELCGTNEYRARMRMLSDDIVAQDKDRPSIYEMGEILHIDPHAYNFIALKAPVVLFILDRRMAKTAGAAKMPGIISKILTRARTSELENNALSTDFFQKTAERANHGPINDFMQQWVKGAGCPHFKITQRFNKKKLTIEMLFEQIQTTADKELDASNFVRDAREEWNEVYAAEKQNFFTGPMTIRVHEADGSPYEHIVQIRDGYTQIDVPYKTKYKRLKRTRKQRNKVTAKAVEEEDEEEEKRLVYYLGDVLQDEEDLKNWDLVDWSQEMENMMQMESFEWIRADADFEWIAHIELGLQGYMYASQLQQDRDIVSQLQAINSITSYKADKTVSSILLRTLMDRRYFHRIRYLAAQGLVKHAHQINDETGIEVTVGKIHLQKAFDELFCNFDSGMPIIRPNDFSDAQQYMAQVAIVEAVSKIRDKNGNAPHDVKLWMLDKLKFNDNSSNEYSDAFYVSALMKGLVRTLVAKPSSPPDMDDMDLDQVRAAAELNQFEASCVEEIDRFRRMDEWTNSYQNLYSRTALECQAQLAHAGIIRFSPLHFLQYTRPGNYELLRLAAYKILIERDMFNTHSLVKYIVTCLAVDSSPMIRRELQTAFGRLLGQQAIGDGAHKAITIDQSASATNGEADLLVVDTAANDAAVVSRAEEIARRSSLEAALKGLKKDLGDHETLKQSLWDAAEYEKITFDDLGTILDFCRMLYEPKDQIVVTLPLPRYWKVQHLGHGKLKFSQTSKVRTKIMKARFQVADTAPQSAPPPSLQDKVYNTMPPPGPIKISNHAPVQQPQRQGSLKLKFGRTPSISASTNAATDDGYFGTGQIVVKPEVQTPAAMPTPPPQPSTPMNVKPPPTNHKKRSESPMQLSELPQPPQKKITLKLGGNGESDSESGGSKRSTDESPSHSSQEGYQRTAGAHTPTDSGDDKVYVDSEDDHDVHAHNGAQPAPSSNRRGRKLTFTEDPSKPFVCPVCSARFKFRASRNRHRQFSHADNNRLRCGECGKNFFSSDALEQHARSCASSTFVDKRLKCGECGKGFTRGDRLNEHARSCGSGTVVKAFRCGKCGKKYTRQANLNKHARTHGSGSVVLSTSGNSESKDGESENGVLENGASGKSEFQKIDSESSDSESSESESSDSDGE</sequence>
<dbReference type="FunFam" id="3.30.160.60:FF:000100">
    <property type="entry name" value="Zinc finger 45-like"/>
    <property type="match status" value="1"/>
</dbReference>
<evidence type="ECO:0000256" key="12">
    <source>
        <dbReference type="SAM" id="MobiDB-lite"/>
    </source>
</evidence>
<dbReference type="Gene3D" id="2.60.40.1730">
    <property type="entry name" value="tricorn interacting facor f3 domain"/>
    <property type="match status" value="1"/>
</dbReference>
<keyword evidence="7" id="KW-0862">Zinc</keyword>
<dbReference type="SUPFAM" id="SSF57667">
    <property type="entry name" value="beta-beta-alpha zinc fingers"/>
    <property type="match status" value="2"/>
</dbReference>
<dbReference type="Pfam" id="PF25316">
    <property type="entry name" value="TAF2_3rd"/>
    <property type="match status" value="1"/>
</dbReference>
<dbReference type="Gene3D" id="1.10.390.10">
    <property type="entry name" value="Neutral Protease Domain 2"/>
    <property type="match status" value="1"/>
</dbReference>
<keyword evidence="8" id="KW-0805">Transcription regulation</keyword>
<dbReference type="InterPro" id="IPR057345">
    <property type="entry name" value="Ig-like_TAF2"/>
</dbReference>
<dbReference type="GO" id="GO:0000976">
    <property type="term" value="F:transcription cis-regulatory region binding"/>
    <property type="evidence" value="ECO:0007669"/>
    <property type="project" value="TreeGrafter"/>
</dbReference>
<dbReference type="InterPro" id="IPR037813">
    <property type="entry name" value="TAF2"/>
</dbReference>
<keyword evidence="6 11" id="KW-0863">Zinc-finger</keyword>
<feature type="region of interest" description="Disordered" evidence="12">
    <location>
        <begin position="1512"/>
        <end position="1576"/>
    </location>
</feature>
<keyword evidence="14" id="KW-0396">Initiation factor</keyword>
<feature type="compositionally biased region" description="Basic and acidic residues" evidence="12">
    <location>
        <begin position="1361"/>
        <end position="1377"/>
    </location>
</feature>
<feature type="region of interest" description="Disordered" evidence="12">
    <location>
        <begin position="1211"/>
        <end position="1240"/>
    </location>
</feature>
<dbReference type="SUPFAM" id="SSF55486">
    <property type="entry name" value="Metalloproteases ('zincins'), catalytic domain"/>
    <property type="match status" value="1"/>
</dbReference>
<dbReference type="PANTHER" id="PTHR15137:SF9">
    <property type="entry name" value="TRANSCRIPTION INITIATION FACTOR TFIID SUBUNIT 2"/>
    <property type="match status" value="1"/>
</dbReference>
<dbReference type="InterPro" id="IPR013087">
    <property type="entry name" value="Znf_C2H2_type"/>
</dbReference>
<feature type="compositionally biased region" description="Polar residues" evidence="12">
    <location>
        <begin position="1223"/>
        <end position="1232"/>
    </location>
</feature>
<keyword evidence="14" id="KW-0648">Protein biosynthesis</keyword>
<feature type="domain" description="C2H2-type" evidence="13">
    <location>
        <begin position="1496"/>
        <end position="1518"/>
    </location>
</feature>
<comment type="caution">
    <text evidence="14">The sequence shown here is derived from an EMBL/GenBank/DDBJ whole genome shotgun (WGS) entry which is preliminary data.</text>
</comment>
<dbReference type="PROSITE" id="PS50157">
    <property type="entry name" value="ZINC_FINGER_C2H2_2"/>
    <property type="match status" value="4"/>
</dbReference>
<dbReference type="SUPFAM" id="SSF63737">
    <property type="entry name" value="Leukotriene A4 hydrolase N-terminal domain"/>
    <property type="match status" value="1"/>
</dbReference>
<dbReference type="VEuPathDB" id="FungiDB:AB675_4333"/>
<feature type="domain" description="C2H2-type" evidence="13">
    <location>
        <begin position="1465"/>
        <end position="1485"/>
    </location>
</feature>
<evidence type="ECO:0000256" key="9">
    <source>
        <dbReference type="ARBA" id="ARBA00023163"/>
    </source>
</evidence>
<dbReference type="EMBL" id="LFJN01000030">
    <property type="protein sequence ID" value="KPI36596.1"/>
    <property type="molecule type" value="Genomic_DNA"/>
</dbReference>
<evidence type="ECO:0000256" key="1">
    <source>
        <dbReference type="ARBA" id="ARBA00004123"/>
    </source>
</evidence>
<evidence type="ECO:0000256" key="8">
    <source>
        <dbReference type="ARBA" id="ARBA00023015"/>
    </source>
</evidence>
<evidence type="ECO:0000256" key="6">
    <source>
        <dbReference type="ARBA" id="ARBA00022771"/>
    </source>
</evidence>
<dbReference type="GO" id="GO:0003743">
    <property type="term" value="F:translation initiation factor activity"/>
    <property type="evidence" value="ECO:0007669"/>
    <property type="project" value="UniProtKB-KW"/>
</dbReference>
<feature type="domain" description="C2H2-type" evidence="13">
    <location>
        <begin position="1404"/>
        <end position="1432"/>
    </location>
</feature>
<keyword evidence="10" id="KW-0539">Nucleus</keyword>
<dbReference type="GO" id="GO:0003682">
    <property type="term" value="F:chromatin binding"/>
    <property type="evidence" value="ECO:0007669"/>
    <property type="project" value="TreeGrafter"/>
</dbReference>
<dbReference type="InterPro" id="IPR057991">
    <property type="entry name" value="TPR_TAF2_C"/>
</dbReference>